<dbReference type="RefSeq" id="WP_152097318.1">
    <property type="nucleotide sequence ID" value="NZ_AP021861.1"/>
</dbReference>
<keyword evidence="1" id="KW-0732">Signal</keyword>
<feature type="signal peptide" evidence="1">
    <location>
        <begin position="1"/>
        <end position="23"/>
    </location>
</feature>
<sequence length="276" mass="28183">MKVRCFALLALCVSLATAPLAQAATIMLGASKDASIFQNNVGNSSGAGNGLIAGTNAQSSPRRGAIAFDIAGALPAGAIIQDVKLHLTLASVAGSGGGDGGNSPTNVTVDLRRLTKDWGEGTTLQQMPPTDNVGGQGQGAVAGNGDATWNSNFHGTSLWTTPGGDFASPSASQLIDALTNVAKTWTSAAMITDVQSWLTNPSGNFGWMLVNQSEAASSTARTFYSSEVATAAFHPQLEITYATATVPEPGTIVLGLAASGCCLLVARRRRTENLEA</sequence>
<accession>A0A5K7X3M8</accession>
<dbReference type="EMBL" id="AP021861">
    <property type="protein sequence ID" value="BBO31120.1"/>
    <property type="molecule type" value="Genomic_DNA"/>
</dbReference>
<organism evidence="2 3">
    <name type="scientific">Lacipirellula parvula</name>
    <dbReference type="NCBI Taxonomy" id="2650471"/>
    <lineage>
        <taxon>Bacteria</taxon>
        <taxon>Pseudomonadati</taxon>
        <taxon>Planctomycetota</taxon>
        <taxon>Planctomycetia</taxon>
        <taxon>Pirellulales</taxon>
        <taxon>Lacipirellulaceae</taxon>
        <taxon>Lacipirellula</taxon>
    </lineage>
</organism>
<evidence type="ECO:0000256" key="1">
    <source>
        <dbReference type="SAM" id="SignalP"/>
    </source>
</evidence>
<dbReference type="KEGG" id="lpav:PLANPX_0732"/>
<reference evidence="3" key="1">
    <citation type="submission" date="2019-10" db="EMBL/GenBank/DDBJ databases">
        <title>Lacipirellula parvula gen. nov., sp. nov., representing a lineage of planctomycetes widespread in freshwater anoxic habitats, and description of the family Lacipirellulaceae.</title>
        <authorList>
            <person name="Dedysh S.N."/>
            <person name="Kulichevskaya I.S."/>
            <person name="Beletsky A.V."/>
            <person name="Rakitin A.L."/>
            <person name="Mardanov A.V."/>
            <person name="Ivanova A.A."/>
            <person name="Saltykova V.X."/>
            <person name="Rijpstra W.I.C."/>
            <person name="Sinninghe Damste J.S."/>
            <person name="Ravin N.V."/>
        </authorList>
    </citation>
    <scope>NUCLEOTIDE SEQUENCE [LARGE SCALE GENOMIC DNA]</scope>
    <source>
        <strain evidence="3">PX69</strain>
    </source>
</reference>
<proteinExistence type="predicted"/>
<evidence type="ECO:0000313" key="2">
    <source>
        <dbReference type="EMBL" id="BBO31120.1"/>
    </source>
</evidence>
<name>A0A5K7X3M8_9BACT</name>
<evidence type="ECO:0000313" key="3">
    <source>
        <dbReference type="Proteomes" id="UP000326837"/>
    </source>
</evidence>
<dbReference type="NCBIfam" id="NF033679">
    <property type="entry name" value="DNRLRE_dom"/>
    <property type="match status" value="1"/>
</dbReference>
<protein>
    <submittedName>
        <fullName evidence="2">Uncharacterized protein</fullName>
    </submittedName>
</protein>
<dbReference type="Proteomes" id="UP000326837">
    <property type="component" value="Chromosome"/>
</dbReference>
<dbReference type="AlphaFoldDB" id="A0A5K7X3M8"/>
<gene>
    <name evidence="2" type="ORF">PLANPX_0732</name>
</gene>
<keyword evidence="3" id="KW-1185">Reference proteome</keyword>
<feature type="chain" id="PRO_5025022420" evidence="1">
    <location>
        <begin position="24"/>
        <end position="276"/>
    </location>
</feature>